<dbReference type="RefSeq" id="WP_378615846.1">
    <property type="nucleotide sequence ID" value="NZ_JBHSAX010000022.1"/>
</dbReference>
<evidence type="ECO:0000259" key="4">
    <source>
        <dbReference type="PROSITE" id="PS51118"/>
    </source>
</evidence>
<sequence length="223" mass="23648">MAKRSYNQYCGIAHALDLLGERWSMLILRNLLLGPKRYTDLIDGLPGIGTGLLSQRLKELDAAGVITRTTLPPPAASTVYQLTPDGEALRPVFHSLSRWGLPRLGAPEPTQHLDPELVALAMEARFRSAPGADGVYELRTSGAAFRFTITQERIEFRALPAESPRAVLAADIAVLTELANGTLALGTAIETGALGITGDLAAAAPLAAAFGLVADRIPRAQSS</sequence>
<keyword evidence="1" id="KW-0805">Transcription regulation</keyword>
<dbReference type="Gene3D" id="1.10.10.10">
    <property type="entry name" value="Winged helix-like DNA-binding domain superfamily/Winged helix DNA-binding domain"/>
    <property type="match status" value="1"/>
</dbReference>
<keyword evidence="6" id="KW-1185">Reference proteome</keyword>
<organism evidence="5 6">
    <name type="scientific">Nocardia jiangsuensis</name>
    <dbReference type="NCBI Taxonomy" id="1691563"/>
    <lineage>
        <taxon>Bacteria</taxon>
        <taxon>Bacillati</taxon>
        <taxon>Actinomycetota</taxon>
        <taxon>Actinomycetes</taxon>
        <taxon>Mycobacteriales</taxon>
        <taxon>Nocardiaceae</taxon>
        <taxon>Nocardia</taxon>
    </lineage>
</organism>
<feature type="domain" description="HTH hxlR-type" evidence="4">
    <location>
        <begin position="10"/>
        <end position="108"/>
    </location>
</feature>
<evidence type="ECO:0000256" key="2">
    <source>
        <dbReference type="ARBA" id="ARBA00023125"/>
    </source>
</evidence>
<dbReference type="InterPro" id="IPR036390">
    <property type="entry name" value="WH_DNA-bd_sf"/>
</dbReference>
<dbReference type="PROSITE" id="PS51118">
    <property type="entry name" value="HTH_HXLR"/>
    <property type="match status" value="1"/>
</dbReference>
<dbReference type="SUPFAM" id="SSF55718">
    <property type="entry name" value="SCP-like"/>
    <property type="match status" value="1"/>
</dbReference>
<dbReference type="Pfam" id="PF02036">
    <property type="entry name" value="SCP2"/>
    <property type="match status" value="1"/>
</dbReference>
<dbReference type="PANTHER" id="PTHR33204:SF18">
    <property type="entry name" value="TRANSCRIPTIONAL REGULATORY PROTEIN"/>
    <property type="match status" value="1"/>
</dbReference>
<dbReference type="InterPro" id="IPR002577">
    <property type="entry name" value="HTH_HxlR"/>
</dbReference>
<dbReference type="InterPro" id="IPR036527">
    <property type="entry name" value="SCP2_sterol-bd_dom_sf"/>
</dbReference>
<accession>A0ABV8E2H8</accession>
<evidence type="ECO:0000313" key="5">
    <source>
        <dbReference type="EMBL" id="MFC3965737.1"/>
    </source>
</evidence>
<name>A0ABV8E2H8_9NOCA</name>
<dbReference type="InterPro" id="IPR003033">
    <property type="entry name" value="SCP2_sterol-bd_dom"/>
</dbReference>
<keyword evidence="2" id="KW-0238">DNA-binding</keyword>
<evidence type="ECO:0000313" key="6">
    <source>
        <dbReference type="Proteomes" id="UP001595696"/>
    </source>
</evidence>
<dbReference type="Proteomes" id="UP001595696">
    <property type="component" value="Unassembled WGS sequence"/>
</dbReference>
<evidence type="ECO:0000256" key="3">
    <source>
        <dbReference type="ARBA" id="ARBA00023163"/>
    </source>
</evidence>
<dbReference type="PANTHER" id="PTHR33204">
    <property type="entry name" value="TRANSCRIPTIONAL REGULATOR, MARR FAMILY"/>
    <property type="match status" value="1"/>
</dbReference>
<dbReference type="EMBL" id="JBHSAX010000022">
    <property type="protein sequence ID" value="MFC3965737.1"/>
    <property type="molecule type" value="Genomic_DNA"/>
</dbReference>
<protein>
    <submittedName>
        <fullName evidence="5">Winged helix-turn-helix transcriptional regulator</fullName>
    </submittedName>
</protein>
<dbReference type="Gene3D" id="3.30.1050.10">
    <property type="entry name" value="SCP2 sterol-binding domain"/>
    <property type="match status" value="1"/>
</dbReference>
<reference evidence="6" key="1">
    <citation type="journal article" date="2019" name="Int. J. Syst. Evol. Microbiol.">
        <title>The Global Catalogue of Microorganisms (GCM) 10K type strain sequencing project: providing services to taxonomists for standard genome sequencing and annotation.</title>
        <authorList>
            <consortium name="The Broad Institute Genomics Platform"/>
            <consortium name="The Broad Institute Genome Sequencing Center for Infectious Disease"/>
            <person name="Wu L."/>
            <person name="Ma J."/>
        </authorList>
    </citation>
    <scope>NUCLEOTIDE SEQUENCE [LARGE SCALE GENOMIC DNA]</scope>
    <source>
        <strain evidence="6">CGMCC 4.7330</strain>
    </source>
</reference>
<dbReference type="Pfam" id="PF01638">
    <property type="entry name" value="HxlR"/>
    <property type="match status" value="1"/>
</dbReference>
<dbReference type="InterPro" id="IPR036388">
    <property type="entry name" value="WH-like_DNA-bd_sf"/>
</dbReference>
<keyword evidence="3" id="KW-0804">Transcription</keyword>
<comment type="caution">
    <text evidence="5">The sequence shown here is derived from an EMBL/GenBank/DDBJ whole genome shotgun (WGS) entry which is preliminary data.</text>
</comment>
<evidence type="ECO:0000256" key="1">
    <source>
        <dbReference type="ARBA" id="ARBA00023015"/>
    </source>
</evidence>
<dbReference type="SUPFAM" id="SSF46785">
    <property type="entry name" value="Winged helix' DNA-binding domain"/>
    <property type="match status" value="1"/>
</dbReference>
<gene>
    <name evidence="5" type="ORF">ACFO0B_27425</name>
</gene>
<proteinExistence type="predicted"/>